<sequence length="124" mass="13743">MSLRQGLGKWQSRHRLVSISSALDSHTDDSLSPDESLKASFFSAFSTSRLWTDPVFTTRLSASLYLPEASLEKTPQNAVSAPGRDRTAFPCKRKAIRKLEGSRSRAKSEERRGEKDLMIAVVSG</sequence>
<name>A0AAD7S4W8_9TELE</name>
<evidence type="ECO:0000313" key="2">
    <source>
        <dbReference type="EMBL" id="KAJ8395978.1"/>
    </source>
</evidence>
<evidence type="ECO:0000256" key="1">
    <source>
        <dbReference type="SAM" id="MobiDB-lite"/>
    </source>
</evidence>
<organism evidence="2 3">
    <name type="scientific">Aldrovandia affinis</name>
    <dbReference type="NCBI Taxonomy" id="143900"/>
    <lineage>
        <taxon>Eukaryota</taxon>
        <taxon>Metazoa</taxon>
        <taxon>Chordata</taxon>
        <taxon>Craniata</taxon>
        <taxon>Vertebrata</taxon>
        <taxon>Euteleostomi</taxon>
        <taxon>Actinopterygii</taxon>
        <taxon>Neopterygii</taxon>
        <taxon>Teleostei</taxon>
        <taxon>Notacanthiformes</taxon>
        <taxon>Halosauridae</taxon>
        <taxon>Aldrovandia</taxon>
    </lineage>
</organism>
<gene>
    <name evidence="2" type="ORF">AAFF_G00026860</name>
</gene>
<comment type="caution">
    <text evidence="2">The sequence shown here is derived from an EMBL/GenBank/DDBJ whole genome shotgun (WGS) entry which is preliminary data.</text>
</comment>
<keyword evidence="3" id="KW-1185">Reference proteome</keyword>
<accession>A0AAD7S4W8</accession>
<dbReference type="Proteomes" id="UP001221898">
    <property type="component" value="Unassembled WGS sequence"/>
</dbReference>
<feature type="region of interest" description="Disordered" evidence="1">
    <location>
        <begin position="100"/>
        <end position="124"/>
    </location>
</feature>
<dbReference type="EMBL" id="JAINUG010000111">
    <property type="protein sequence ID" value="KAJ8395978.1"/>
    <property type="molecule type" value="Genomic_DNA"/>
</dbReference>
<protein>
    <submittedName>
        <fullName evidence="2">Uncharacterized protein</fullName>
    </submittedName>
</protein>
<proteinExistence type="predicted"/>
<dbReference type="AlphaFoldDB" id="A0AAD7S4W8"/>
<evidence type="ECO:0000313" key="3">
    <source>
        <dbReference type="Proteomes" id="UP001221898"/>
    </source>
</evidence>
<feature type="compositionally biased region" description="Basic and acidic residues" evidence="1">
    <location>
        <begin position="100"/>
        <end position="117"/>
    </location>
</feature>
<reference evidence="2" key="1">
    <citation type="journal article" date="2023" name="Science">
        <title>Genome structures resolve the early diversification of teleost fishes.</title>
        <authorList>
            <person name="Parey E."/>
            <person name="Louis A."/>
            <person name="Montfort J."/>
            <person name="Bouchez O."/>
            <person name="Roques C."/>
            <person name="Iampietro C."/>
            <person name="Lluch J."/>
            <person name="Castinel A."/>
            <person name="Donnadieu C."/>
            <person name="Desvignes T."/>
            <person name="Floi Bucao C."/>
            <person name="Jouanno E."/>
            <person name="Wen M."/>
            <person name="Mejri S."/>
            <person name="Dirks R."/>
            <person name="Jansen H."/>
            <person name="Henkel C."/>
            <person name="Chen W.J."/>
            <person name="Zahm M."/>
            <person name="Cabau C."/>
            <person name="Klopp C."/>
            <person name="Thompson A.W."/>
            <person name="Robinson-Rechavi M."/>
            <person name="Braasch I."/>
            <person name="Lecointre G."/>
            <person name="Bobe J."/>
            <person name="Postlethwait J.H."/>
            <person name="Berthelot C."/>
            <person name="Roest Crollius H."/>
            <person name="Guiguen Y."/>
        </authorList>
    </citation>
    <scope>NUCLEOTIDE SEQUENCE</scope>
    <source>
        <strain evidence="2">NC1722</strain>
    </source>
</reference>